<protein>
    <submittedName>
        <fullName evidence="1">Uncharacterized protein</fullName>
    </submittedName>
</protein>
<sequence>MLETEFEVQEIFSVSPRVNRGVMRLVNSHKLNWLIRTLMGNTVDRLKERMGLGWTLMALARKRTTA</sequence>
<dbReference type="Proteomes" id="UP000240653">
    <property type="component" value="Unassembled WGS sequence"/>
</dbReference>
<comment type="caution">
    <text evidence="1">The sequence shown here is derived from an EMBL/GenBank/DDBJ whole genome shotgun (WGS) entry which is preliminary data.</text>
</comment>
<evidence type="ECO:0000313" key="2">
    <source>
        <dbReference type="Proteomes" id="UP000240653"/>
    </source>
</evidence>
<keyword evidence="2" id="KW-1185">Reference proteome</keyword>
<gene>
    <name evidence="1" type="ORF">C7I85_21955</name>
</gene>
<reference evidence="1 2" key="1">
    <citation type="submission" date="2018-03" db="EMBL/GenBank/DDBJ databases">
        <title>The draft genome of Mesorhizobium soli JCM 19897.</title>
        <authorList>
            <person name="Li L."/>
            <person name="Liu L."/>
            <person name="Liang L."/>
            <person name="Wang T."/>
            <person name="Zhang X."/>
        </authorList>
    </citation>
    <scope>NUCLEOTIDE SEQUENCE [LARGE SCALE GENOMIC DNA]</scope>
    <source>
        <strain evidence="1 2">JCM 19897</strain>
    </source>
</reference>
<evidence type="ECO:0000313" key="1">
    <source>
        <dbReference type="EMBL" id="PSJ57627.1"/>
    </source>
</evidence>
<proteinExistence type="predicted"/>
<dbReference type="AlphaFoldDB" id="A0A2P7S579"/>
<name>A0A2P7S579_9HYPH</name>
<organism evidence="1 2">
    <name type="scientific">Pseudaminobacter soli</name>
    <name type="common">ex Li et al. 2025</name>
    <dbReference type="NCBI Taxonomy" id="1295366"/>
    <lineage>
        <taxon>Bacteria</taxon>
        <taxon>Pseudomonadati</taxon>
        <taxon>Pseudomonadota</taxon>
        <taxon>Alphaproteobacteria</taxon>
        <taxon>Hyphomicrobiales</taxon>
        <taxon>Phyllobacteriaceae</taxon>
        <taxon>Pseudaminobacter</taxon>
    </lineage>
</organism>
<dbReference type="EMBL" id="PXYL01000013">
    <property type="protein sequence ID" value="PSJ57627.1"/>
    <property type="molecule type" value="Genomic_DNA"/>
</dbReference>
<accession>A0A2P7S579</accession>